<comment type="caution">
    <text evidence="4">The sequence shown here is derived from an EMBL/GenBank/DDBJ whole genome shotgun (WGS) entry which is preliminary data.</text>
</comment>
<sequence>MLTSGVRTAEQDITIAVAWHGGAVELAVTGELDTTTAPLLEEAIAYAVKEDPTALVVNLDAVQFLASAGISVLIEANCRLPELLRVVTVSEIVLRPLTITGLDRVLPLYPTTCAALAT</sequence>
<keyword evidence="5" id="KW-1185">Reference proteome</keyword>
<dbReference type="CDD" id="cd07043">
    <property type="entry name" value="STAS_anti-anti-sigma_factors"/>
    <property type="match status" value="1"/>
</dbReference>
<evidence type="ECO:0000313" key="4">
    <source>
        <dbReference type="EMBL" id="MBP2181301.1"/>
    </source>
</evidence>
<gene>
    <name evidence="4" type="ORF">JOM49_002827</name>
</gene>
<reference evidence="4 5" key="1">
    <citation type="submission" date="2021-03" db="EMBL/GenBank/DDBJ databases">
        <title>Sequencing the genomes of 1000 actinobacteria strains.</title>
        <authorList>
            <person name="Klenk H.-P."/>
        </authorList>
    </citation>
    <scope>NUCLEOTIDE SEQUENCE [LARGE SCALE GENOMIC DNA]</scope>
    <source>
        <strain evidence="4 5">DSM 45510</strain>
    </source>
</reference>
<evidence type="ECO:0000313" key="5">
    <source>
        <dbReference type="Proteomes" id="UP000741013"/>
    </source>
</evidence>
<name>A0ABS4PRP5_9PSEU</name>
<dbReference type="PROSITE" id="PS50801">
    <property type="entry name" value="STAS"/>
    <property type="match status" value="1"/>
</dbReference>
<dbReference type="SUPFAM" id="SSF52091">
    <property type="entry name" value="SpoIIaa-like"/>
    <property type="match status" value="1"/>
</dbReference>
<dbReference type="RefSeq" id="WP_209664742.1">
    <property type="nucleotide sequence ID" value="NZ_JAGGMS010000001.1"/>
</dbReference>
<dbReference type="InterPro" id="IPR002645">
    <property type="entry name" value="STAS_dom"/>
</dbReference>
<accession>A0ABS4PRP5</accession>
<dbReference type="PANTHER" id="PTHR33495">
    <property type="entry name" value="ANTI-SIGMA FACTOR ANTAGONIST TM_1081-RELATED-RELATED"/>
    <property type="match status" value="1"/>
</dbReference>
<dbReference type="Proteomes" id="UP000741013">
    <property type="component" value="Unassembled WGS sequence"/>
</dbReference>
<feature type="domain" description="STAS" evidence="3">
    <location>
        <begin position="13"/>
        <end position="118"/>
    </location>
</feature>
<dbReference type="Pfam" id="PF01740">
    <property type="entry name" value="STAS"/>
    <property type="match status" value="1"/>
</dbReference>
<organism evidence="4 5">
    <name type="scientific">Amycolatopsis magusensis</name>
    <dbReference type="NCBI Taxonomy" id="882444"/>
    <lineage>
        <taxon>Bacteria</taxon>
        <taxon>Bacillati</taxon>
        <taxon>Actinomycetota</taxon>
        <taxon>Actinomycetes</taxon>
        <taxon>Pseudonocardiales</taxon>
        <taxon>Pseudonocardiaceae</taxon>
        <taxon>Amycolatopsis</taxon>
    </lineage>
</organism>
<proteinExistence type="inferred from homology"/>
<protein>
    <recommendedName>
        <fullName evidence="2">Anti-sigma factor antagonist</fullName>
    </recommendedName>
</protein>
<evidence type="ECO:0000259" key="3">
    <source>
        <dbReference type="PROSITE" id="PS50801"/>
    </source>
</evidence>
<dbReference type="InterPro" id="IPR036513">
    <property type="entry name" value="STAS_dom_sf"/>
</dbReference>
<evidence type="ECO:0000256" key="1">
    <source>
        <dbReference type="ARBA" id="ARBA00009013"/>
    </source>
</evidence>
<dbReference type="NCBIfam" id="TIGR00377">
    <property type="entry name" value="ant_ant_sig"/>
    <property type="match status" value="1"/>
</dbReference>
<comment type="similarity">
    <text evidence="1 2">Belongs to the anti-sigma-factor antagonist family.</text>
</comment>
<dbReference type="EMBL" id="JAGGMS010000001">
    <property type="protein sequence ID" value="MBP2181301.1"/>
    <property type="molecule type" value="Genomic_DNA"/>
</dbReference>
<dbReference type="Gene3D" id="3.30.750.24">
    <property type="entry name" value="STAS domain"/>
    <property type="match status" value="1"/>
</dbReference>
<dbReference type="PANTHER" id="PTHR33495:SF13">
    <property type="entry name" value="ANTI-SIGMA-F FACTOR ANTAGONIST RSFB"/>
    <property type="match status" value="1"/>
</dbReference>
<dbReference type="InterPro" id="IPR003658">
    <property type="entry name" value="Anti-sigma_ant"/>
</dbReference>
<evidence type="ECO:0000256" key="2">
    <source>
        <dbReference type="RuleBase" id="RU003749"/>
    </source>
</evidence>